<dbReference type="RefSeq" id="WP_224759512.1">
    <property type="nucleotide sequence ID" value="NZ_JAUDCK010000017.1"/>
</dbReference>
<reference evidence="2" key="1">
    <citation type="submission" date="2023-06" db="EMBL/GenBank/DDBJ databases">
        <title>Identification and characterization of horizontal gene transfer across gut microbiota members of farm animals based on homology search.</title>
        <authorList>
            <person name="Zeman M."/>
            <person name="Kubasova T."/>
            <person name="Jahodarova E."/>
            <person name="Nykrynova M."/>
            <person name="Rychlik I."/>
        </authorList>
    </citation>
    <scope>NUCLEOTIDE SEQUENCE [LARGE SCALE GENOMIC DNA]</scope>
    <source>
        <strain evidence="2">ET341</strain>
    </source>
</reference>
<keyword evidence="2" id="KW-1185">Reference proteome</keyword>
<dbReference type="EMBL" id="JAUDCK010000017">
    <property type="protein sequence ID" value="MDM8195891.1"/>
    <property type="molecule type" value="Genomic_DNA"/>
</dbReference>
<protein>
    <submittedName>
        <fullName evidence="1">Flagellar transcriptional regulator FlhC</fullName>
    </submittedName>
</protein>
<dbReference type="Proteomes" id="UP001529275">
    <property type="component" value="Unassembled WGS sequence"/>
</dbReference>
<keyword evidence="1" id="KW-0969">Cilium</keyword>
<proteinExistence type="predicted"/>
<name>A0ABT7UIC0_9FIRM</name>
<gene>
    <name evidence="1" type="ORF">QUV98_06140</name>
</gene>
<evidence type="ECO:0000313" key="1">
    <source>
        <dbReference type="EMBL" id="MDM8195891.1"/>
    </source>
</evidence>
<organism evidence="1 2">
    <name type="scientific">Massilimicrobiota timonensis</name>
    <dbReference type="NCBI Taxonomy" id="1776392"/>
    <lineage>
        <taxon>Bacteria</taxon>
        <taxon>Bacillati</taxon>
        <taxon>Bacillota</taxon>
        <taxon>Erysipelotrichia</taxon>
        <taxon>Erysipelotrichales</taxon>
        <taxon>Erysipelotrichaceae</taxon>
        <taxon>Massilimicrobiota</taxon>
    </lineage>
</organism>
<sequence length="40" mass="4710">MNRKQEQLKIASILYDLGLDMELIEAMTSLSHEDLKKLYQ</sequence>
<comment type="caution">
    <text evidence="1">The sequence shown here is derived from an EMBL/GenBank/DDBJ whole genome shotgun (WGS) entry which is preliminary data.</text>
</comment>
<evidence type="ECO:0000313" key="2">
    <source>
        <dbReference type="Proteomes" id="UP001529275"/>
    </source>
</evidence>
<keyword evidence="1" id="KW-0282">Flagellum</keyword>
<keyword evidence="1" id="KW-0966">Cell projection</keyword>
<accession>A0ABT7UIC0</accession>